<dbReference type="InterPro" id="IPR027417">
    <property type="entry name" value="P-loop_NTPase"/>
</dbReference>
<evidence type="ECO:0000313" key="1">
    <source>
        <dbReference type="EMBL" id="CAE0434246.1"/>
    </source>
</evidence>
<sequence>MLVLITGMSGCGKTTASKQLLEDLNSCSGGGSGSWVLLSQDSFFCGAFVPFDVALKEGSTPIEEPEHVDFEKLKAEVRSKLKQGFSVIVEGHALLSDSELSEQADAIVYIKVDPHTCMNRRIARKGRKSAEINTYKQYFTKFVVPAHERNQLPRINSFPQVHLNNNKTGLDEEASSRSHPILQSTPIQFIKDSGSINDNSKKLYVVDGNKSVRELSDIVLCLIRQLDPK</sequence>
<reference evidence="1" key="1">
    <citation type="submission" date="2021-01" db="EMBL/GenBank/DDBJ databases">
        <authorList>
            <person name="Corre E."/>
            <person name="Pelletier E."/>
            <person name="Niang G."/>
            <person name="Scheremetjew M."/>
            <person name="Finn R."/>
            <person name="Kale V."/>
            <person name="Holt S."/>
            <person name="Cochrane G."/>
            <person name="Meng A."/>
            <person name="Brown T."/>
            <person name="Cohen L."/>
        </authorList>
    </citation>
    <scope>NUCLEOTIDE SEQUENCE</scope>
    <source>
        <strain evidence="1">GSBS06</strain>
    </source>
</reference>
<organism evidence="1">
    <name type="scientific">Aplanochytrium stocchinoi</name>
    <dbReference type="NCBI Taxonomy" id="215587"/>
    <lineage>
        <taxon>Eukaryota</taxon>
        <taxon>Sar</taxon>
        <taxon>Stramenopiles</taxon>
        <taxon>Bigyra</taxon>
        <taxon>Labyrinthulomycetes</taxon>
        <taxon>Thraustochytrida</taxon>
        <taxon>Thraustochytriidae</taxon>
        <taxon>Aplanochytrium</taxon>
    </lineage>
</organism>
<dbReference type="Gene3D" id="3.40.50.300">
    <property type="entry name" value="P-loop containing nucleotide triphosphate hydrolases"/>
    <property type="match status" value="1"/>
</dbReference>
<gene>
    <name evidence="1" type="ORF">ASTO00021_LOCUS4549</name>
</gene>
<dbReference type="Pfam" id="PF13238">
    <property type="entry name" value="AAA_18"/>
    <property type="match status" value="1"/>
</dbReference>
<protein>
    <recommendedName>
        <fullName evidence="2">Phosphoribulokinase/uridine kinase domain-containing protein</fullName>
    </recommendedName>
</protein>
<name>A0A7S3LM37_9STRA</name>
<accession>A0A7S3LM37</accession>
<evidence type="ECO:0008006" key="2">
    <source>
        <dbReference type="Google" id="ProtNLM"/>
    </source>
</evidence>
<dbReference type="SUPFAM" id="SSF52540">
    <property type="entry name" value="P-loop containing nucleoside triphosphate hydrolases"/>
    <property type="match status" value="1"/>
</dbReference>
<dbReference type="PANTHER" id="PTHR10285">
    <property type="entry name" value="URIDINE KINASE"/>
    <property type="match status" value="1"/>
</dbReference>
<dbReference type="AlphaFoldDB" id="A0A7S3LM37"/>
<dbReference type="EMBL" id="HBIN01006243">
    <property type="protein sequence ID" value="CAE0434246.1"/>
    <property type="molecule type" value="Transcribed_RNA"/>
</dbReference>
<proteinExistence type="predicted"/>